<dbReference type="InterPro" id="IPR043129">
    <property type="entry name" value="ATPase_NBD"/>
</dbReference>
<dbReference type="NCBIfam" id="TIGR03725">
    <property type="entry name" value="T6A_YeaZ"/>
    <property type="match status" value="1"/>
</dbReference>
<dbReference type="PANTHER" id="PTHR11735">
    <property type="entry name" value="TRNA N6-ADENOSINE THREONYLCARBAMOYLTRANSFERASE"/>
    <property type="match status" value="1"/>
</dbReference>
<evidence type="ECO:0000313" key="3">
    <source>
        <dbReference type="Proteomes" id="UP000199423"/>
    </source>
</evidence>
<accession>A0A1I7NTM9</accession>
<reference evidence="3" key="1">
    <citation type="submission" date="2016-10" db="EMBL/GenBank/DDBJ databases">
        <authorList>
            <person name="Varghese N."/>
            <person name="Submissions S."/>
        </authorList>
    </citation>
    <scope>NUCLEOTIDE SEQUENCE [LARGE SCALE GENOMIC DNA]</scope>
    <source>
        <strain evidence="3">DSM 1565</strain>
    </source>
</reference>
<name>A0A1I7NTM9_9HYPH</name>
<dbReference type="RefSeq" id="WP_092868924.1">
    <property type="nucleotide sequence ID" value="NZ_FPCH01000003.1"/>
</dbReference>
<evidence type="ECO:0000259" key="1">
    <source>
        <dbReference type="Pfam" id="PF00814"/>
    </source>
</evidence>
<dbReference type="Gene3D" id="3.30.420.40">
    <property type="match status" value="2"/>
</dbReference>
<dbReference type="GO" id="GO:0005829">
    <property type="term" value="C:cytosol"/>
    <property type="evidence" value="ECO:0007669"/>
    <property type="project" value="TreeGrafter"/>
</dbReference>
<dbReference type="PANTHER" id="PTHR11735:SF11">
    <property type="entry name" value="TRNA THREONYLCARBAMOYLADENOSINE BIOSYNTHESIS PROTEIN TSAB"/>
    <property type="match status" value="1"/>
</dbReference>
<evidence type="ECO:0000313" key="2">
    <source>
        <dbReference type="EMBL" id="SFV38031.1"/>
    </source>
</evidence>
<dbReference type="AlphaFoldDB" id="A0A1I7NTM9"/>
<sequence>MNILSLDTCFDACSAAAGRGLRTLTPGIAFAFEPMQTGHAERLLPMIATVMTEAGLEFRSLDRIALTYGPGTFTGTRISVSAARALALATGAEFVAISSLRLMAMSARIPAAPTRRIAIATDARRGEVYFEVFDRHSMQTVVEAQCATISAAAKLLGQGPVVIAGNGAELLATEANRGGAEATAILPDLLPDALDMLFPACELPVSRTVKPLYLRAPDAKPPAPSPFIGAGA</sequence>
<protein>
    <submittedName>
        <fullName evidence="2">tRNA threonylcarbamoyladenosine biosynthesis protein TsaB</fullName>
    </submittedName>
</protein>
<dbReference type="STRING" id="51670.SAMN04488557_3463"/>
<dbReference type="EMBL" id="FPCH01000003">
    <property type="protein sequence ID" value="SFV38031.1"/>
    <property type="molecule type" value="Genomic_DNA"/>
</dbReference>
<dbReference type="GO" id="GO:0002949">
    <property type="term" value="P:tRNA threonylcarbamoyladenosine modification"/>
    <property type="evidence" value="ECO:0007669"/>
    <property type="project" value="InterPro"/>
</dbReference>
<dbReference type="InterPro" id="IPR000905">
    <property type="entry name" value="Gcp-like_dom"/>
</dbReference>
<gene>
    <name evidence="2" type="ORF">SAMN04488557_3463</name>
</gene>
<dbReference type="InterPro" id="IPR022496">
    <property type="entry name" value="T6A_TsaB"/>
</dbReference>
<dbReference type="OrthoDB" id="9809995at2"/>
<dbReference type="SUPFAM" id="SSF53067">
    <property type="entry name" value="Actin-like ATPase domain"/>
    <property type="match status" value="2"/>
</dbReference>
<dbReference type="Proteomes" id="UP000199423">
    <property type="component" value="Unassembled WGS sequence"/>
</dbReference>
<keyword evidence="3" id="KW-1185">Reference proteome</keyword>
<proteinExistence type="predicted"/>
<feature type="domain" description="Gcp-like" evidence="1">
    <location>
        <begin position="37"/>
        <end position="156"/>
    </location>
</feature>
<organism evidence="2 3">
    <name type="scientific">Hyphomicrobium facile</name>
    <dbReference type="NCBI Taxonomy" id="51670"/>
    <lineage>
        <taxon>Bacteria</taxon>
        <taxon>Pseudomonadati</taxon>
        <taxon>Pseudomonadota</taxon>
        <taxon>Alphaproteobacteria</taxon>
        <taxon>Hyphomicrobiales</taxon>
        <taxon>Hyphomicrobiaceae</taxon>
        <taxon>Hyphomicrobium</taxon>
    </lineage>
</organism>
<dbReference type="Pfam" id="PF00814">
    <property type="entry name" value="TsaD"/>
    <property type="match status" value="1"/>
</dbReference>